<reference evidence="3" key="2">
    <citation type="submission" date="2020-05" db="UniProtKB">
        <authorList>
            <consortium name="EnsemblMetazoa"/>
        </authorList>
    </citation>
    <scope>IDENTIFICATION</scope>
</reference>
<dbReference type="EMBL" id="ATLV01019916">
    <property type="status" value="NOT_ANNOTATED_CDS"/>
    <property type="molecule type" value="Genomic_DNA"/>
</dbReference>
<keyword evidence="4" id="KW-1185">Reference proteome</keyword>
<dbReference type="EMBL" id="KE525285">
    <property type="protein sequence ID" value="KFB44718.1"/>
    <property type="molecule type" value="Genomic_DNA"/>
</dbReference>
<dbReference type="Proteomes" id="UP000030765">
    <property type="component" value="Unassembled WGS sequence"/>
</dbReference>
<gene>
    <name evidence="2" type="ORF">ZHAS_00012629</name>
</gene>
<name>A0A084W3C4_ANOSI</name>
<reference evidence="2 4" key="1">
    <citation type="journal article" date="2014" name="BMC Genomics">
        <title>Genome sequence of Anopheles sinensis provides insight into genetics basis of mosquito competence for malaria parasites.</title>
        <authorList>
            <person name="Zhou D."/>
            <person name="Zhang D."/>
            <person name="Ding G."/>
            <person name="Shi L."/>
            <person name="Hou Q."/>
            <person name="Ye Y."/>
            <person name="Xu Y."/>
            <person name="Zhou H."/>
            <person name="Xiong C."/>
            <person name="Li S."/>
            <person name="Yu J."/>
            <person name="Hong S."/>
            <person name="Yu X."/>
            <person name="Zou P."/>
            <person name="Chen C."/>
            <person name="Chang X."/>
            <person name="Wang W."/>
            <person name="Lv Y."/>
            <person name="Sun Y."/>
            <person name="Ma L."/>
            <person name="Shen B."/>
            <person name="Zhu C."/>
        </authorList>
    </citation>
    <scope>NUCLEOTIDE SEQUENCE [LARGE SCALE GENOMIC DNA]</scope>
</reference>
<dbReference type="VEuPathDB" id="VectorBase:ASIC012629"/>
<organism evidence="2">
    <name type="scientific">Anopheles sinensis</name>
    <name type="common">Mosquito</name>
    <dbReference type="NCBI Taxonomy" id="74873"/>
    <lineage>
        <taxon>Eukaryota</taxon>
        <taxon>Metazoa</taxon>
        <taxon>Ecdysozoa</taxon>
        <taxon>Arthropoda</taxon>
        <taxon>Hexapoda</taxon>
        <taxon>Insecta</taxon>
        <taxon>Pterygota</taxon>
        <taxon>Neoptera</taxon>
        <taxon>Endopterygota</taxon>
        <taxon>Diptera</taxon>
        <taxon>Nematocera</taxon>
        <taxon>Culicoidea</taxon>
        <taxon>Culicidae</taxon>
        <taxon>Anophelinae</taxon>
        <taxon>Anopheles</taxon>
    </lineage>
</organism>
<evidence type="ECO:0000313" key="4">
    <source>
        <dbReference type="Proteomes" id="UP000030765"/>
    </source>
</evidence>
<proteinExistence type="predicted"/>
<protein>
    <submittedName>
        <fullName evidence="2 3">Cytosolic 10-formyltetrahydrofolate dehydrogenase</fullName>
    </submittedName>
</protein>
<feature type="region of interest" description="Disordered" evidence="1">
    <location>
        <begin position="52"/>
        <end position="75"/>
    </location>
</feature>
<sequence>MVARCVRSRKSTAASLLPRSLLTVRRPHIGADRGGLTSGGPQRAGVDRFRVTFGHGSLRRSTGGPRRPRRAAAFDPPAAHTLPTCWCCHSTTTTTTTSIHTCV</sequence>
<accession>A0A084W3C4</accession>
<evidence type="ECO:0000313" key="2">
    <source>
        <dbReference type="EMBL" id="KFB44718.1"/>
    </source>
</evidence>
<evidence type="ECO:0000313" key="3">
    <source>
        <dbReference type="EnsemblMetazoa" id="ASIC012629-PA"/>
    </source>
</evidence>
<dbReference type="EnsemblMetazoa" id="ASIC012629-RA">
    <property type="protein sequence ID" value="ASIC012629-PA"/>
    <property type="gene ID" value="ASIC012629"/>
</dbReference>
<dbReference type="AlphaFoldDB" id="A0A084W3C4"/>
<evidence type="ECO:0000256" key="1">
    <source>
        <dbReference type="SAM" id="MobiDB-lite"/>
    </source>
</evidence>